<evidence type="ECO:0000256" key="6">
    <source>
        <dbReference type="ARBA" id="ARBA00023163"/>
    </source>
</evidence>
<evidence type="ECO:0000256" key="3">
    <source>
        <dbReference type="ARBA" id="ARBA00022491"/>
    </source>
</evidence>
<keyword evidence="3" id="KW-0678">Repressor</keyword>
<comment type="similarity">
    <text evidence="1">Belongs to the FlgM family.</text>
</comment>
<reference evidence="10 11" key="1">
    <citation type="submission" date="2018-03" db="EMBL/GenBank/DDBJ databases">
        <title>Pantoea intestinalis SRCM103226 isolated form the mealworm.</title>
        <authorList>
            <person name="Jeong D.-Y."/>
            <person name="Kim J.W."/>
        </authorList>
    </citation>
    <scope>NUCLEOTIDE SEQUENCE [LARGE SCALE GENOMIC DNA]</scope>
    <source>
        <strain evidence="10 11">SRCM103226</strain>
    </source>
</reference>
<dbReference type="GO" id="GO:0044781">
    <property type="term" value="P:bacterial-type flagellum organization"/>
    <property type="evidence" value="ECO:0007669"/>
    <property type="project" value="UniProtKB-KW"/>
</dbReference>
<dbReference type="InterPro" id="IPR031316">
    <property type="entry name" value="FlgM_C"/>
</dbReference>
<dbReference type="NCBIfam" id="TIGR03824">
    <property type="entry name" value="FlgM_jcvi"/>
    <property type="match status" value="1"/>
</dbReference>
<evidence type="ECO:0000256" key="8">
    <source>
        <dbReference type="ARBA" id="ARBA00030117"/>
    </source>
</evidence>
<dbReference type="Proteomes" id="UP000464053">
    <property type="component" value="Chromosome"/>
</dbReference>
<name>A0A6P1Q2R0_9GAMM</name>
<evidence type="ECO:0000256" key="2">
    <source>
        <dbReference type="ARBA" id="ARBA00017823"/>
    </source>
</evidence>
<sequence>MSINHPLKTQPVTPAQIHQEIKLTQRHLANNAQKTTSTPQQNSEVKLSALTQHIKDDTSQDINMERVQQIKQAIRNGELQMDSDKIADALLQHILSE</sequence>
<keyword evidence="10" id="KW-0282">Flagellum</keyword>
<proteinExistence type="inferred from homology"/>
<organism evidence="10 11">
    <name type="scientific">Mixta intestinalis</name>
    <dbReference type="NCBI Taxonomy" id="1615494"/>
    <lineage>
        <taxon>Bacteria</taxon>
        <taxon>Pseudomonadati</taxon>
        <taxon>Pseudomonadota</taxon>
        <taxon>Gammaproteobacteria</taxon>
        <taxon>Enterobacterales</taxon>
        <taxon>Erwiniaceae</taxon>
        <taxon>Mixta</taxon>
    </lineage>
</organism>
<feature type="domain" description="Anti-sigma-28 factor FlgM C-terminal" evidence="9">
    <location>
        <begin position="46"/>
        <end position="92"/>
    </location>
</feature>
<dbReference type="RefSeq" id="WP_160622871.1">
    <property type="nucleotide sequence ID" value="NZ_CP028271.1"/>
</dbReference>
<dbReference type="Pfam" id="PF04316">
    <property type="entry name" value="FlgM"/>
    <property type="match status" value="1"/>
</dbReference>
<evidence type="ECO:0000259" key="9">
    <source>
        <dbReference type="Pfam" id="PF04316"/>
    </source>
</evidence>
<keyword evidence="11" id="KW-1185">Reference proteome</keyword>
<evidence type="ECO:0000256" key="4">
    <source>
        <dbReference type="ARBA" id="ARBA00022795"/>
    </source>
</evidence>
<evidence type="ECO:0000313" key="11">
    <source>
        <dbReference type="Proteomes" id="UP000464053"/>
    </source>
</evidence>
<dbReference type="KEGG" id="mint:C7M51_03541"/>
<keyword evidence="10" id="KW-0969">Cilium</keyword>
<evidence type="ECO:0000256" key="7">
    <source>
        <dbReference type="ARBA" id="ARBA00024739"/>
    </source>
</evidence>
<dbReference type="AlphaFoldDB" id="A0A6P1Q2R0"/>
<evidence type="ECO:0000256" key="5">
    <source>
        <dbReference type="ARBA" id="ARBA00023015"/>
    </source>
</evidence>
<dbReference type="GO" id="GO:0045892">
    <property type="term" value="P:negative regulation of DNA-templated transcription"/>
    <property type="evidence" value="ECO:0007669"/>
    <property type="project" value="InterPro"/>
</dbReference>
<keyword evidence="10" id="KW-0966">Cell projection</keyword>
<comment type="function">
    <text evidence="7">Responsible for the coupling of flagellin expression to flagellar assembly by preventing expression of the flagellin genes when a component of the middle class of proteins is defective. It negatively regulates flagellar genes by inhibiting the activity of FliA by directly binding to FliA.</text>
</comment>
<keyword evidence="5" id="KW-0805">Transcription regulation</keyword>
<evidence type="ECO:0000313" key="10">
    <source>
        <dbReference type="EMBL" id="QHM73196.1"/>
    </source>
</evidence>
<dbReference type="SUPFAM" id="SSF101498">
    <property type="entry name" value="Anti-sigma factor FlgM"/>
    <property type="match status" value="1"/>
</dbReference>
<protein>
    <recommendedName>
        <fullName evidence="2">Negative regulator of flagellin synthesis</fullName>
    </recommendedName>
    <alternativeName>
        <fullName evidence="8">Anti-sigma-28 factor</fullName>
    </alternativeName>
</protein>
<keyword evidence="4" id="KW-1005">Bacterial flagellum biogenesis</keyword>
<dbReference type="InterPro" id="IPR007412">
    <property type="entry name" value="FlgM"/>
</dbReference>
<accession>A0A6P1Q2R0</accession>
<evidence type="ECO:0000256" key="1">
    <source>
        <dbReference type="ARBA" id="ARBA00005322"/>
    </source>
</evidence>
<keyword evidence="6" id="KW-0804">Transcription</keyword>
<dbReference type="EMBL" id="CP028271">
    <property type="protein sequence ID" value="QHM73196.1"/>
    <property type="molecule type" value="Genomic_DNA"/>
</dbReference>
<dbReference type="InterPro" id="IPR035890">
    <property type="entry name" value="Anti-sigma-28_factor_FlgM_sf"/>
</dbReference>
<dbReference type="OrthoDB" id="6612705at2"/>
<gene>
    <name evidence="10" type="primary">flgM_2</name>
    <name evidence="10" type="ORF">C7M51_03541</name>
</gene>